<evidence type="ECO:0000259" key="5">
    <source>
        <dbReference type="Pfam" id="PF24054"/>
    </source>
</evidence>
<comment type="pathway">
    <text evidence="1">Cofactor biosynthesis; riboflavin biosynthesis.</text>
</comment>
<dbReference type="Pfam" id="PF24054">
    <property type="entry name" value="DUF7357"/>
    <property type="match status" value="1"/>
</dbReference>
<feature type="compositionally biased region" description="Polar residues" evidence="3">
    <location>
        <begin position="1178"/>
        <end position="1202"/>
    </location>
</feature>
<evidence type="ECO:0000313" key="6">
    <source>
        <dbReference type="EMBL" id="CRK17279.1"/>
    </source>
</evidence>
<feature type="compositionally biased region" description="Low complexity" evidence="3">
    <location>
        <begin position="532"/>
        <end position="548"/>
    </location>
</feature>
<dbReference type="SUPFAM" id="SSF142695">
    <property type="entry name" value="RibA-like"/>
    <property type="match status" value="1"/>
</dbReference>
<feature type="domain" description="GTP cyclohydrolase II" evidence="4">
    <location>
        <begin position="8"/>
        <end position="97"/>
    </location>
</feature>
<feature type="compositionally biased region" description="Basic and acidic residues" evidence="3">
    <location>
        <begin position="1108"/>
        <end position="1121"/>
    </location>
</feature>
<proteinExistence type="predicted"/>
<evidence type="ECO:0000256" key="1">
    <source>
        <dbReference type="ARBA" id="ARBA00005104"/>
    </source>
</evidence>
<feature type="compositionally biased region" description="Basic residues" evidence="3">
    <location>
        <begin position="1430"/>
        <end position="1443"/>
    </location>
</feature>
<feature type="compositionally biased region" description="Acidic residues" evidence="3">
    <location>
        <begin position="513"/>
        <end position="531"/>
    </location>
</feature>
<dbReference type="Gene3D" id="3.40.50.10990">
    <property type="entry name" value="GTP cyclohydrolase II"/>
    <property type="match status" value="1"/>
</dbReference>
<feature type="compositionally biased region" description="Low complexity" evidence="3">
    <location>
        <begin position="474"/>
        <end position="493"/>
    </location>
</feature>
<feature type="region of interest" description="Disordered" evidence="3">
    <location>
        <begin position="455"/>
        <end position="780"/>
    </location>
</feature>
<accession>A0A0G4L5P3</accession>
<feature type="compositionally biased region" description="Basic and acidic residues" evidence="3">
    <location>
        <begin position="318"/>
        <end position="333"/>
    </location>
</feature>
<dbReference type="EMBL" id="CVQI01007779">
    <property type="protein sequence ID" value="CRK17279.1"/>
    <property type="molecule type" value="Genomic_DNA"/>
</dbReference>
<reference evidence="7" key="1">
    <citation type="submission" date="2015-05" db="EMBL/GenBank/DDBJ databases">
        <authorList>
            <person name="Fogelqvist Johan"/>
        </authorList>
    </citation>
    <scope>NUCLEOTIDE SEQUENCE [LARGE SCALE GENOMIC DNA]</scope>
</reference>
<feature type="region of interest" description="Disordered" evidence="3">
    <location>
        <begin position="1108"/>
        <end position="1490"/>
    </location>
</feature>
<dbReference type="InterPro" id="IPR032677">
    <property type="entry name" value="GTP_cyclohydro_II"/>
</dbReference>
<feature type="compositionally biased region" description="Basic and acidic residues" evidence="3">
    <location>
        <begin position="700"/>
        <end position="709"/>
    </location>
</feature>
<feature type="compositionally biased region" description="Basic and acidic residues" evidence="3">
    <location>
        <begin position="1401"/>
        <end position="1421"/>
    </location>
</feature>
<organism evidence="6 7">
    <name type="scientific">Verticillium longisporum</name>
    <name type="common">Verticillium dahliae var. longisporum</name>
    <dbReference type="NCBI Taxonomy" id="100787"/>
    <lineage>
        <taxon>Eukaryota</taxon>
        <taxon>Fungi</taxon>
        <taxon>Dikarya</taxon>
        <taxon>Ascomycota</taxon>
        <taxon>Pezizomycotina</taxon>
        <taxon>Sordariomycetes</taxon>
        <taxon>Hypocreomycetidae</taxon>
        <taxon>Glomerellales</taxon>
        <taxon>Plectosphaerellaceae</taxon>
        <taxon>Verticillium</taxon>
    </lineage>
</organism>
<sequence>MSLPGNHNGGIIIYLRQEGRGIGLGEKLKAYNLQDLGSDTVEANLLLRHPADARSYGLATAMLLDLGQDEVRLLTNNPDKIRAVEGPNREVRVSERVAMVPLSWKDRKDGPHAGFGHDASLRAIIRTPTYDVKQALPAVGVVASTMSDKELRLLLLVRRHGVPEVKLVWNVPTGPDWTIAKLIAQVDEAIPLESGEWGLEDYAVELRGTDGEPFDIRSLLTQDIKRRRLSGRHQVSFDGKHLVDGLAFGRPWLRTPRDRPQVQLPPRKRARLTWDSDDDAAAANPPDGSDEDADRSPLLIEYDKDDRSTKGHSKTVRFHAEKDEDSKDNTRDEEGVEEDELGGMDFQSSSEDSDSESLMEYDEESLLEELRDIQEDHAAVEGDHEDHEVQLPPHQVQQISESPLQPQLVTVQAWIASLRISFPEKSVEEISQALIDSHYDTWEAYRRLDRQLYLQQDETSPVRPSNPGPPDMASVSSSSSASSSSDSSSSDSGSESDSDLDTSNKPPERLAIDSDEDSDDDSDLDTDDANDDSSSSDSSSDYSDSSSSDSEDSDDSPSRKPAVSRKAVPVSTIADGDLSENDDTVIRYPVQDLLATESSEEDSSNSDSSSDDSSSESEPEEMTSKAPVSPPRKQSAVSAPQSSFSGVKDNDQPLVPPGRGMRKTQKRNLRRRLAKKMASRDQSELSVDEPSAASTPGASKSREETEFLARKKALLDMMEVDKSAPSASPLKSNKYPESAPADLSGITSPSTSPVGAVENRDGPSQHLDATSSAASRRTKLNVDAGRRMLFGALGLRNPKTKADEEKLRTKLMKDVRPHINPRVTDAEGSQAAAVVQATEEVEAEDPDAWRQKINCSAVECCDEGIELSEPPFPFVQRWDPQQQYDPSQKKGKRKRPQRNASQFYQEEDSQAWKKQRYSFGDDSHDASYATEGDFTQDDIVLQYDDAPEEEALPAQKAPANRHVPDVEDLPPLPADLSTLKDLAPAEAKPYMVITWKQWLLSGQTNWQPQLSNVTAVVVKVAGNDGADLRLLLAMRDRGLDKPEKTYDQGTGKRIYDKFEAPDIDEDEDEDEVDDGYRDVQFSELIEPKILLAAGTQKQDGWTDSVVRETQYEEGRDRDERLANGYEDQIMTTTAEQPKEADGMQGDLGSSSSAAVLEDAASPPQQNLEEEDANRHAQPRSTRSSPVISQQIGSTAEQPSASEEVSHDSGQYHDTIPSPRQAYENLDGVEDNQPFQQGDNYTEDLNSPPGNLRTDLIPADVTLAATDAVPPSGVQEEHGSSDSTPKAKGLLKTPSKNVASETPSPSLSLPSVSEIWATATSHNSHGTQSPSRTMAESILKRKILKDEEYEEAMRRIDDEDEGEEALLGTPKKRLFSNTPRPADGQKRDFQIPPGSQVITLSSDRESQGEAEQHEKASLDEAGAKGSLKGVLKGKKNQGQRKKEAKSRAVSMPTKTGKLLQKGRTSVSTTVQSKSAAKSGKGRRAASAMRDA</sequence>
<dbReference type="PANTHER" id="PTHR21327">
    <property type="entry name" value="GTP CYCLOHYDROLASE II-RELATED"/>
    <property type="match status" value="1"/>
</dbReference>
<feature type="compositionally biased region" description="Acidic residues" evidence="3">
    <location>
        <begin position="598"/>
        <end position="621"/>
    </location>
</feature>
<dbReference type="Pfam" id="PF00925">
    <property type="entry name" value="GTP_cyclohydro2"/>
    <property type="match status" value="1"/>
</dbReference>
<dbReference type="GO" id="GO:0019238">
    <property type="term" value="F:cyclohydrolase activity"/>
    <property type="evidence" value="ECO:0007669"/>
    <property type="project" value="TreeGrafter"/>
</dbReference>
<feature type="region of interest" description="Disordered" evidence="3">
    <location>
        <begin position="811"/>
        <end position="846"/>
    </location>
</feature>
<dbReference type="PANTHER" id="PTHR21327:SF29">
    <property type="entry name" value="GTP CYCLOHYDROLASE-2"/>
    <property type="match status" value="1"/>
</dbReference>
<feature type="domain" description="DUF7357" evidence="5">
    <location>
        <begin position="151"/>
        <end position="267"/>
    </location>
</feature>
<feature type="compositionally biased region" description="Polar residues" evidence="3">
    <location>
        <begin position="1232"/>
        <end position="1248"/>
    </location>
</feature>
<gene>
    <name evidence="6" type="ORF">BN1723_002413</name>
</gene>
<feature type="region of interest" description="Disordered" evidence="3">
    <location>
        <begin position="871"/>
        <end position="911"/>
    </location>
</feature>
<protein>
    <submittedName>
        <fullName evidence="6">Uncharacterized protein</fullName>
    </submittedName>
</protein>
<feature type="compositionally biased region" description="Polar residues" evidence="3">
    <location>
        <begin position="1317"/>
        <end position="1333"/>
    </location>
</feature>
<feature type="compositionally biased region" description="Polar residues" evidence="3">
    <location>
        <begin position="1461"/>
        <end position="1474"/>
    </location>
</feature>
<name>A0A0G4L5P3_VERLO</name>
<dbReference type="GO" id="GO:0009231">
    <property type="term" value="P:riboflavin biosynthetic process"/>
    <property type="evidence" value="ECO:0007669"/>
    <property type="project" value="UniProtKB-KW"/>
</dbReference>
<evidence type="ECO:0000256" key="3">
    <source>
        <dbReference type="SAM" id="MobiDB-lite"/>
    </source>
</evidence>
<evidence type="ECO:0000313" key="7">
    <source>
        <dbReference type="Proteomes" id="UP000045706"/>
    </source>
</evidence>
<feature type="compositionally biased region" description="Polar residues" evidence="3">
    <location>
        <begin position="635"/>
        <end position="645"/>
    </location>
</feature>
<evidence type="ECO:0000256" key="2">
    <source>
        <dbReference type="ARBA" id="ARBA00022619"/>
    </source>
</evidence>
<evidence type="ECO:0000259" key="4">
    <source>
        <dbReference type="Pfam" id="PF00925"/>
    </source>
</evidence>
<feature type="compositionally biased region" description="Basic residues" evidence="3">
    <location>
        <begin position="660"/>
        <end position="677"/>
    </location>
</feature>
<dbReference type="InterPro" id="IPR055781">
    <property type="entry name" value="DUF7357"/>
</dbReference>
<feature type="compositionally biased region" description="Low complexity" evidence="3">
    <location>
        <begin position="1302"/>
        <end position="1312"/>
    </location>
</feature>
<keyword evidence="2" id="KW-0686">Riboflavin biosynthesis</keyword>
<feature type="region of interest" description="Disordered" evidence="3">
    <location>
        <begin position="254"/>
        <end position="357"/>
    </location>
</feature>
<dbReference type="Proteomes" id="UP000045706">
    <property type="component" value="Unassembled WGS sequence"/>
</dbReference>
<dbReference type="InterPro" id="IPR036144">
    <property type="entry name" value="RibA-like_sf"/>
</dbReference>